<sequence length="202" mass="21812">MNLGHHTGGGLDLYIGLEQLLKDLDPNITDADPDGSSLQPYSRTRDSSEATSHNSKEEEGAEKDRKVDAASTLSPNPPVETWNAVNREVTQPMPNAEAGSGRSNSFTNRLGQNLLNPDPTSESSSAVHVEDSAQDALANTQHEQNGSLSFPPMWDPFLNWDASWEGHDSNAFADGINVHQLSGYLQSAYMHWPSIAAQAVGS</sequence>
<gene>
    <name evidence="2" type="ORF">CC78DRAFT_107261</name>
</gene>
<dbReference type="EMBL" id="ML986595">
    <property type="protein sequence ID" value="KAF2266783.1"/>
    <property type="molecule type" value="Genomic_DNA"/>
</dbReference>
<dbReference type="Proteomes" id="UP000800093">
    <property type="component" value="Unassembled WGS sequence"/>
</dbReference>
<evidence type="ECO:0000313" key="2">
    <source>
        <dbReference type="EMBL" id="KAF2266783.1"/>
    </source>
</evidence>
<feature type="compositionally biased region" description="Basic and acidic residues" evidence="1">
    <location>
        <begin position="43"/>
        <end position="68"/>
    </location>
</feature>
<evidence type="ECO:0000256" key="1">
    <source>
        <dbReference type="SAM" id="MobiDB-lite"/>
    </source>
</evidence>
<evidence type="ECO:0000313" key="3">
    <source>
        <dbReference type="Proteomes" id="UP000800093"/>
    </source>
</evidence>
<reference evidence="3" key="1">
    <citation type="journal article" date="2020" name="Stud. Mycol.">
        <title>101 Dothideomycetes genomes: A test case for predicting lifestyles and emergence of pathogens.</title>
        <authorList>
            <person name="Haridas S."/>
            <person name="Albert R."/>
            <person name="Binder M."/>
            <person name="Bloem J."/>
            <person name="LaButti K."/>
            <person name="Salamov A."/>
            <person name="Andreopoulos B."/>
            <person name="Baker S."/>
            <person name="Barry K."/>
            <person name="Bills G."/>
            <person name="Bluhm B."/>
            <person name="Cannon C."/>
            <person name="Castanera R."/>
            <person name="Culley D."/>
            <person name="Daum C."/>
            <person name="Ezra D."/>
            <person name="Gonzalez J."/>
            <person name="Henrissat B."/>
            <person name="Kuo A."/>
            <person name="Liang C."/>
            <person name="Lipzen A."/>
            <person name="Lutzoni F."/>
            <person name="Magnuson J."/>
            <person name="Mondo S."/>
            <person name="Nolan M."/>
            <person name="Ohm R."/>
            <person name="Pangilinan J."/>
            <person name="Park H.-J."/>
            <person name="Ramirez L."/>
            <person name="Alfaro M."/>
            <person name="Sun H."/>
            <person name="Tritt A."/>
            <person name="Yoshinaga Y."/>
            <person name="Zwiers L.-H."/>
            <person name="Turgeon B."/>
            <person name="Goodwin S."/>
            <person name="Spatafora J."/>
            <person name="Crous P."/>
            <person name="Grigoriev I."/>
        </authorList>
    </citation>
    <scope>NUCLEOTIDE SEQUENCE [LARGE SCALE GENOMIC DNA]</scope>
    <source>
        <strain evidence="3">CBS 304.66</strain>
    </source>
</reference>
<feature type="region of interest" description="Disordered" evidence="1">
    <location>
        <begin position="25"/>
        <end position="133"/>
    </location>
</feature>
<proteinExistence type="predicted"/>
<comment type="caution">
    <text evidence="2">The sequence shown here is derived from an EMBL/GenBank/DDBJ whole genome shotgun (WGS) entry which is preliminary data.</text>
</comment>
<keyword evidence="3" id="KW-1185">Reference proteome</keyword>
<dbReference type="AlphaFoldDB" id="A0A9P4KDR3"/>
<accession>A0A9P4KDR3</accession>
<organism evidence="2 3">
    <name type="scientific">Lojkania enalia</name>
    <dbReference type="NCBI Taxonomy" id="147567"/>
    <lineage>
        <taxon>Eukaryota</taxon>
        <taxon>Fungi</taxon>
        <taxon>Dikarya</taxon>
        <taxon>Ascomycota</taxon>
        <taxon>Pezizomycotina</taxon>
        <taxon>Dothideomycetes</taxon>
        <taxon>Pleosporomycetidae</taxon>
        <taxon>Pleosporales</taxon>
        <taxon>Pleosporales incertae sedis</taxon>
        <taxon>Lojkania</taxon>
    </lineage>
</organism>
<feature type="compositionally biased region" description="Polar residues" evidence="1">
    <location>
        <begin position="101"/>
        <end position="126"/>
    </location>
</feature>
<name>A0A9P4KDR3_9PLEO</name>
<protein>
    <submittedName>
        <fullName evidence="2">Uncharacterized protein</fullName>
    </submittedName>
</protein>